<keyword evidence="5" id="KW-0482">Metalloprotease</keyword>
<dbReference type="SUPFAM" id="SSF102712">
    <property type="entry name" value="JAB1/MPN domain"/>
    <property type="match status" value="1"/>
</dbReference>
<sequence>MVSATWCIEFSEQVLAVFTENAQLTRAHTESVGQLFTPDTSTDVVKVTFATVLKPKHAGRTGVSFDIHSANAERKRLFEQGLHCIGFWHTHPESHPTPSGPDAALARDHAKAAKANLNALAFIIVGNGRLEESLYVSVHDGENFHRCVLLNATQTATITKPAHNPN</sequence>
<dbReference type="Gene3D" id="3.40.140.10">
    <property type="entry name" value="Cytidine Deaminase, domain 2"/>
    <property type="match status" value="1"/>
</dbReference>
<dbReference type="InterPro" id="IPR028090">
    <property type="entry name" value="JAB_dom_prok"/>
</dbReference>
<proteinExistence type="predicted"/>
<protein>
    <recommendedName>
        <fullName evidence="6">JAB domain-containing protein</fullName>
    </recommendedName>
</protein>
<evidence type="ECO:0000313" key="8">
    <source>
        <dbReference type="Proteomes" id="UP000637267"/>
    </source>
</evidence>
<evidence type="ECO:0000256" key="5">
    <source>
        <dbReference type="ARBA" id="ARBA00023049"/>
    </source>
</evidence>
<evidence type="ECO:0000256" key="4">
    <source>
        <dbReference type="ARBA" id="ARBA00022833"/>
    </source>
</evidence>
<reference evidence="8" key="1">
    <citation type="journal article" date="2019" name="Int. J. Syst. Evol. Microbiol.">
        <title>The Global Catalogue of Microorganisms (GCM) 10K type strain sequencing project: providing services to taxonomists for standard genome sequencing and annotation.</title>
        <authorList>
            <consortium name="The Broad Institute Genomics Platform"/>
            <consortium name="The Broad Institute Genome Sequencing Center for Infectious Disease"/>
            <person name="Wu L."/>
            <person name="Ma J."/>
        </authorList>
    </citation>
    <scope>NUCLEOTIDE SEQUENCE [LARGE SCALE GENOMIC DNA]</scope>
    <source>
        <strain evidence="8">CGMCC 1.8859</strain>
    </source>
</reference>
<name>A0ABQ2PAJ8_9NEIS</name>
<keyword evidence="8" id="KW-1185">Reference proteome</keyword>
<evidence type="ECO:0000256" key="1">
    <source>
        <dbReference type="ARBA" id="ARBA00022670"/>
    </source>
</evidence>
<keyword evidence="4" id="KW-0862">Zinc</keyword>
<comment type="caution">
    <text evidence="7">The sequence shown here is derived from an EMBL/GenBank/DDBJ whole genome shotgun (WGS) entry which is preliminary data.</text>
</comment>
<keyword evidence="2" id="KW-0479">Metal-binding</keyword>
<gene>
    <name evidence="7" type="ORF">GCM10010970_22740</name>
</gene>
<accession>A0ABQ2PAJ8</accession>
<dbReference type="Pfam" id="PF14464">
    <property type="entry name" value="Prok-JAB"/>
    <property type="match status" value="1"/>
</dbReference>
<dbReference type="Proteomes" id="UP000637267">
    <property type="component" value="Unassembled WGS sequence"/>
</dbReference>
<feature type="domain" description="JAB" evidence="6">
    <location>
        <begin position="26"/>
        <end position="127"/>
    </location>
</feature>
<evidence type="ECO:0000259" key="6">
    <source>
        <dbReference type="Pfam" id="PF14464"/>
    </source>
</evidence>
<organism evidence="7 8">
    <name type="scientific">Silvimonas iriomotensis</name>
    <dbReference type="NCBI Taxonomy" id="449662"/>
    <lineage>
        <taxon>Bacteria</taxon>
        <taxon>Pseudomonadati</taxon>
        <taxon>Pseudomonadota</taxon>
        <taxon>Betaproteobacteria</taxon>
        <taxon>Neisseriales</taxon>
        <taxon>Chitinibacteraceae</taxon>
        <taxon>Silvimonas</taxon>
    </lineage>
</organism>
<dbReference type="EMBL" id="BMLX01000002">
    <property type="protein sequence ID" value="GGP21895.1"/>
    <property type="molecule type" value="Genomic_DNA"/>
</dbReference>
<evidence type="ECO:0000256" key="2">
    <source>
        <dbReference type="ARBA" id="ARBA00022723"/>
    </source>
</evidence>
<evidence type="ECO:0000313" key="7">
    <source>
        <dbReference type="EMBL" id="GGP21895.1"/>
    </source>
</evidence>
<keyword evidence="3" id="KW-0378">Hydrolase</keyword>
<keyword evidence="1" id="KW-0645">Protease</keyword>
<evidence type="ECO:0000256" key="3">
    <source>
        <dbReference type="ARBA" id="ARBA00022801"/>
    </source>
</evidence>